<dbReference type="InterPro" id="IPR036179">
    <property type="entry name" value="Ig-like_dom_sf"/>
</dbReference>
<dbReference type="InterPro" id="IPR013783">
    <property type="entry name" value="Ig-like_fold"/>
</dbReference>
<keyword evidence="6" id="KW-1185">Reference proteome</keyword>
<dbReference type="Ensembl" id="ENSCCRT00015041208.1">
    <property type="protein sequence ID" value="ENSCCRP00015039845.1"/>
    <property type="gene ID" value="ENSCCRG00015016576.1"/>
</dbReference>
<dbReference type="AlphaFoldDB" id="A0A8C1LEW2"/>
<accession>A0A8C1LEW2</accession>
<evidence type="ECO:0000259" key="3">
    <source>
        <dbReference type="SMART" id="SM00409"/>
    </source>
</evidence>
<dbReference type="Proteomes" id="UP000694427">
    <property type="component" value="Unplaced"/>
</dbReference>
<keyword evidence="1" id="KW-0472">Membrane</keyword>
<evidence type="ECO:0000256" key="2">
    <source>
        <dbReference type="SAM" id="SignalP"/>
    </source>
</evidence>
<protein>
    <submittedName>
        <fullName evidence="5">Uncharacterized LOC109089311</fullName>
    </submittedName>
    <submittedName>
        <fullName evidence="4">Uncharacterized LOC109095110</fullName>
    </submittedName>
</protein>
<dbReference type="Ensembl" id="ENSCCRT00010067760.1">
    <property type="protein sequence ID" value="ENSCCRP00010061734.1"/>
    <property type="gene ID" value="ENSCCRG00010026262.1"/>
</dbReference>
<feature type="transmembrane region" description="Helical" evidence="1">
    <location>
        <begin position="351"/>
        <end position="372"/>
    </location>
</feature>
<feature type="signal peptide" evidence="2">
    <location>
        <begin position="1"/>
        <end position="19"/>
    </location>
</feature>
<feature type="domain" description="Immunoglobulin" evidence="3">
    <location>
        <begin position="130"/>
        <end position="233"/>
    </location>
</feature>
<dbReference type="PANTHER" id="PTHR21063">
    <property type="entry name" value="LFA-3"/>
    <property type="match status" value="1"/>
</dbReference>
<evidence type="ECO:0000313" key="5">
    <source>
        <dbReference type="Ensembl" id="ENSCCRP00015039845.1"/>
    </source>
</evidence>
<feature type="chain" id="PRO_5044675718" evidence="2">
    <location>
        <begin position="20"/>
        <end position="410"/>
    </location>
</feature>
<evidence type="ECO:0000313" key="4">
    <source>
        <dbReference type="Ensembl" id="ENSCCRP00010061734.1"/>
    </source>
</evidence>
<feature type="domain" description="Immunoglobulin" evidence="3">
    <location>
        <begin position="236"/>
        <end position="337"/>
    </location>
</feature>
<dbReference type="InterPro" id="IPR013106">
    <property type="entry name" value="Ig_V-set"/>
</dbReference>
<sequence>MNMALVLFLFPLFVIGVFGDVDAVVSVSVMEGDSVTLRSEVTDVHDVIEWRFQGFLIARVNSESNKVSKKVTYYGAFRNRLELDNQSGDLKIKNIRNTDTGEYKLKITSTESSSKIFNITAVSDPRSDGVTVVSVMKGDSVVLHTGVPKIQKDDEILWRFRDKDVIAKIKKDEHIFSTYDNSADGIFRSRLHLNLQTGDIIISNIRNSSSGLYEVDFKKSSYTTHKSFNVIVSDELNRVQVKEGVFVTLGSGLTKLEGDDLVQWRFEHEDHVIAKINKTASSSSTFDGANGRFRGRLELDDETGSLTIRKIAAAHSGLYHLDITGSRHTIFKKFIVFVCAVPDSGLPPATVAGIVVGVGVFLLVGAAAFYYYHRRYQNGKYHLDTIAKGKHLNFAKLAFNCVRLFFRLAT</sequence>
<keyword evidence="1" id="KW-0812">Transmembrane</keyword>
<reference evidence="4" key="1">
    <citation type="submission" date="2025-05" db="UniProtKB">
        <authorList>
            <consortium name="Ensembl"/>
        </authorList>
    </citation>
    <scope>IDENTIFICATION</scope>
</reference>
<feature type="domain" description="Immunoglobulin" evidence="3">
    <location>
        <begin position="24"/>
        <end position="122"/>
    </location>
</feature>
<proteinExistence type="predicted"/>
<dbReference type="SUPFAM" id="SSF48726">
    <property type="entry name" value="Immunoglobulin"/>
    <property type="match status" value="3"/>
</dbReference>
<evidence type="ECO:0000313" key="6">
    <source>
        <dbReference type="Proteomes" id="UP000694427"/>
    </source>
</evidence>
<dbReference type="SMART" id="SM00409">
    <property type="entry name" value="IG"/>
    <property type="match status" value="3"/>
</dbReference>
<dbReference type="PANTHER" id="PTHR21063:SF4">
    <property type="entry name" value="CD48 ANTIGEN-RELATED"/>
    <property type="match status" value="1"/>
</dbReference>
<dbReference type="Gene3D" id="2.60.40.10">
    <property type="entry name" value="Immunoglobulins"/>
    <property type="match status" value="3"/>
</dbReference>
<name>A0A8C1LEW2_CYPCA</name>
<dbReference type="InterPro" id="IPR003599">
    <property type="entry name" value="Ig_sub"/>
</dbReference>
<dbReference type="Pfam" id="PF07686">
    <property type="entry name" value="V-set"/>
    <property type="match status" value="1"/>
</dbReference>
<keyword evidence="2" id="KW-0732">Signal</keyword>
<keyword evidence="1" id="KW-1133">Transmembrane helix</keyword>
<evidence type="ECO:0000256" key="1">
    <source>
        <dbReference type="SAM" id="Phobius"/>
    </source>
</evidence>
<dbReference type="Proteomes" id="UP000694700">
    <property type="component" value="Unplaced"/>
</dbReference>
<organism evidence="4 6">
    <name type="scientific">Cyprinus carpio</name>
    <name type="common">Common carp</name>
    <dbReference type="NCBI Taxonomy" id="7962"/>
    <lineage>
        <taxon>Eukaryota</taxon>
        <taxon>Metazoa</taxon>
        <taxon>Chordata</taxon>
        <taxon>Craniata</taxon>
        <taxon>Vertebrata</taxon>
        <taxon>Euteleostomi</taxon>
        <taxon>Actinopterygii</taxon>
        <taxon>Neopterygii</taxon>
        <taxon>Teleostei</taxon>
        <taxon>Ostariophysi</taxon>
        <taxon>Cypriniformes</taxon>
        <taxon>Cyprinidae</taxon>
        <taxon>Cyprininae</taxon>
        <taxon>Cyprinus</taxon>
    </lineage>
</organism>